<dbReference type="SUPFAM" id="SSF55874">
    <property type="entry name" value="ATPase domain of HSP90 chaperone/DNA topoisomerase II/histidine kinase"/>
    <property type="match status" value="1"/>
</dbReference>
<dbReference type="GO" id="GO:0000155">
    <property type="term" value="F:phosphorelay sensor kinase activity"/>
    <property type="evidence" value="ECO:0007669"/>
    <property type="project" value="InterPro"/>
</dbReference>
<organism evidence="7 8">
    <name type="scientific">Solilutibacter oculi</name>
    <dbReference type="NCBI Taxonomy" id="2698682"/>
    <lineage>
        <taxon>Bacteria</taxon>
        <taxon>Pseudomonadati</taxon>
        <taxon>Pseudomonadota</taxon>
        <taxon>Gammaproteobacteria</taxon>
        <taxon>Lysobacterales</taxon>
        <taxon>Lysobacteraceae</taxon>
        <taxon>Solilutibacter</taxon>
    </lineage>
</organism>
<keyword evidence="3" id="KW-0902">Two-component regulatory system</keyword>
<dbReference type="GO" id="GO:0046983">
    <property type="term" value="F:protein dimerization activity"/>
    <property type="evidence" value="ECO:0007669"/>
    <property type="project" value="InterPro"/>
</dbReference>
<dbReference type="KEGG" id="lue:DCD74_10100"/>
<dbReference type="InterPro" id="IPR050482">
    <property type="entry name" value="Sensor_HK_TwoCompSys"/>
</dbReference>
<dbReference type="AlphaFoldDB" id="A0A344J986"/>
<feature type="domain" description="Histidine kinase/HSP90-like ATPase" evidence="5">
    <location>
        <begin position="280"/>
        <end position="349"/>
    </location>
</feature>
<dbReference type="InterPro" id="IPR003594">
    <property type="entry name" value="HATPase_dom"/>
</dbReference>
<evidence type="ECO:0000256" key="3">
    <source>
        <dbReference type="ARBA" id="ARBA00023012"/>
    </source>
</evidence>
<dbReference type="PANTHER" id="PTHR24421">
    <property type="entry name" value="NITRATE/NITRITE SENSOR PROTEIN NARX-RELATED"/>
    <property type="match status" value="1"/>
</dbReference>
<evidence type="ECO:0000256" key="1">
    <source>
        <dbReference type="ARBA" id="ARBA00022679"/>
    </source>
</evidence>
<keyword evidence="4" id="KW-0472">Membrane</keyword>
<evidence type="ECO:0000313" key="8">
    <source>
        <dbReference type="Proteomes" id="UP000251842"/>
    </source>
</evidence>
<evidence type="ECO:0000259" key="6">
    <source>
        <dbReference type="Pfam" id="PF07730"/>
    </source>
</evidence>
<name>A0A344J986_9GAMM</name>
<gene>
    <name evidence="7" type="ORF">DCD74_10100</name>
</gene>
<evidence type="ECO:0000313" key="7">
    <source>
        <dbReference type="EMBL" id="AXA85596.1"/>
    </source>
</evidence>
<evidence type="ECO:0000256" key="2">
    <source>
        <dbReference type="ARBA" id="ARBA00022777"/>
    </source>
</evidence>
<dbReference type="Pfam" id="PF02518">
    <property type="entry name" value="HATPase_c"/>
    <property type="match status" value="1"/>
</dbReference>
<dbReference type="GO" id="GO:0016020">
    <property type="term" value="C:membrane"/>
    <property type="evidence" value="ECO:0007669"/>
    <property type="project" value="InterPro"/>
</dbReference>
<evidence type="ECO:0000256" key="4">
    <source>
        <dbReference type="SAM" id="Phobius"/>
    </source>
</evidence>
<feature type="transmembrane region" description="Helical" evidence="4">
    <location>
        <begin position="128"/>
        <end position="150"/>
    </location>
</feature>
<feature type="domain" description="Signal transduction histidine kinase subgroup 3 dimerisation and phosphoacceptor" evidence="6">
    <location>
        <begin position="182"/>
        <end position="241"/>
    </location>
</feature>
<proteinExistence type="predicted"/>
<dbReference type="EMBL" id="CP029556">
    <property type="protein sequence ID" value="AXA85596.1"/>
    <property type="molecule type" value="Genomic_DNA"/>
</dbReference>
<accession>A0A344J986</accession>
<protein>
    <submittedName>
        <fullName evidence="7">Two-component sensor histidine kinase</fullName>
    </submittedName>
</protein>
<dbReference type="Gene3D" id="3.30.565.10">
    <property type="entry name" value="Histidine kinase-like ATPase, C-terminal domain"/>
    <property type="match status" value="1"/>
</dbReference>
<dbReference type="Proteomes" id="UP000251842">
    <property type="component" value="Chromosome"/>
</dbReference>
<reference evidence="8" key="1">
    <citation type="submission" date="2018-05" db="EMBL/GenBank/DDBJ databases">
        <title>Luteimonas pekinense sp. nov., isolated from human Meibomian gland secretions, Beijing, China.</title>
        <authorList>
            <person name="Wen T."/>
            <person name="Bai H."/>
            <person name="Lv H."/>
        </authorList>
    </citation>
    <scope>NUCLEOTIDE SEQUENCE [LARGE SCALE GENOMIC DNA]</scope>
    <source>
        <strain evidence="8">83-4</strain>
    </source>
</reference>
<evidence type="ECO:0000259" key="5">
    <source>
        <dbReference type="Pfam" id="PF02518"/>
    </source>
</evidence>
<feature type="transmembrane region" description="Helical" evidence="4">
    <location>
        <begin position="62"/>
        <end position="81"/>
    </location>
</feature>
<keyword evidence="1" id="KW-0808">Transferase</keyword>
<feature type="transmembrane region" description="Helical" evidence="4">
    <location>
        <begin position="12"/>
        <end position="30"/>
    </location>
</feature>
<dbReference type="CDD" id="cd16917">
    <property type="entry name" value="HATPase_UhpB-NarQ-NarX-like"/>
    <property type="match status" value="1"/>
</dbReference>
<dbReference type="InterPro" id="IPR036890">
    <property type="entry name" value="HATPase_C_sf"/>
</dbReference>
<keyword evidence="2 7" id="KW-0418">Kinase</keyword>
<keyword evidence="4" id="KW-1133">Transmembrane helix</keyword>
<dbReference type="InterPro" id="IPR011712">
    <property type="entry name" value="Sig_transdc_His_kin_sub3_dim/P"/>
</dbReference>
<sequence length="365" mass="39654">MKPRREALLHPMNLAGLFTWGAVALTLNYGPAEQLWQRWGVALLFLVAMMAEHWTRPRSLPLAMLLLVQAACALALIWLTPRMGVSPVLLVMLIASIATCWPPRVVIPVALVLNIAMYLILRANGNDHALMIVMIYAAFQTFAALTSHYARSAEQARDRLALVNADLLATRALLADSSRDAERLRVARELHDVAGHKLTALRLNLRALGAQEGASPQLRLAEQLSAELLGDIRGVVHALRDVGGLDIATALHALAAPFPQPRLELAMHGDVRITDPALADAVLRVVQESLTNSARHADAKTLRVTLSRDAGALRIRIEDDGRLHGAVREGNGLTGMRERIEERGGRITFARGDAGALRIDAALPA</sequence>
<dbReference type="OrthoDB" id="9797605at2"/>
<dbReference type="PANTHER" id="PTHR24421:SF59">
    <property type="entry name" value="OXYGEN SENSOR HISTIDINE KINASE NREB"/>
    <property type="match status" value="1"/>
</dbReference>
<keyword evidence="4" id="KW-0812">Transmembrane</keyword>
<dbReference type="Pfam" id="PF07730">
    <property type="entry name" value="HisKA_3"/>
    <property type="match status" value="1"/>
</dbReference>
<keyword evidence="8" id="KW-1185">Reference proteome</keyword>
<dbReference type="Gene3D" id="1.20.5.1930">
    <property type="match status" value="1"/>
</dbReference>